<feature type="binding site" evidence="8">
    <location>
        <position position="116"/>
    </location>
    <ligand>
        <name>ATP</name>
        <dbReference type="ChEBI" id="CHEBI:30616"/>
    </ligand>
</feature>
<feature type="active site" evidence="8">
    <location>
        <position position="74"/>
    </location>
</feature>
<evidence type="ECO:0000256" key="8">
    <source>
        <dbReference type="HAMAP-Rule" id="MF_00420"/>
    </source>
</evidence>
<dbReference type="GO" id="GO:0005524">
    <property type="term" value="F:ATP binding"/>
    <property type="evidence" value="ECO:0007669"/>
    <property type="project" value="UniProtKB-UniRule"/>
</dbReference>
<comment type="pathway">
    <text evidence="8">Purine metabolism; IMP biosynthesis via de novo pathway; 5-amino-1-(5-phospho-D-ribosyl)imidazole from N(2)-formyl-N(1)-(5-phospho-D-ribosyl)glycinamide: step 1/2.</text>
</comment>
<comment type="subunit">
    <text evidence="8">Monomer. Part of the FGAM synthase complex composed of 1 PurL, 1 PurQ and 2 PurS subunits.</text>
</comment>
<dbReference type="InterPro" id="IPR010074">
    <property type="entry name" value="PRibForGlyAmidine_synth_PurL"/>
</dbReference>
<evidence type="ECO:0000256" key="2">
    <source>
        <dbReference type="ARBA" id="ARBA00022598"/>
    </source>
</evidence>
<feature type="domain" description="PurM-like C-terminal" evidence="10">
    <location>
        <begin position="606"/>
        <end position="737"/>
    </location>
</feature>
<feature type="binding site" evidence="8">
    <location>
        <position position="565"/>
    </location>
    <ligand>
        <name>ATP</name>
        <dbReference type="ChEBI" id="CHEBI:30616"/>
    </ligand>
</feature>
<dbReference type="GO" id="GO:0005737">
    <property type="term" value="C:cytoplasm"/>
    <property type="evidence" value="ECO:0007669"/>
    <property type="project" value="UniProtKB-SubCell"/>
</dbReference>
<feature type="binding site" evidence="8">
    <location>
        <position position="568"/>
    </location>
    <ligand>
        <name>substrate</name>
    </ligand>
</feature>
<proteinExistence type="inferred from homology"/>
<evidence type="ECO:0000259" key="11">
    <source>
        <dbReference type="Pfam" id="PF18072"/>
    </source>
</evidence>
<keyword evidence="6 8" id="KW-0067">ATP-binding</keyword>
<evidence type="ECO:0000259" key="9">
    <source>
        <dbReference type="Pfam" id="PF00586"/>
    </source>
</evidence>
<evidence type="ECO:0000313" key="12">
    <source>
        <dbReference type="EMBL" id="AIZ57193.1"/>
    </source>
</evidence>
<dbReference type="CDD" id="cd02203">
    <property type="entry name" value="PurL_repeat1"/>
    <property type="match status" value="1"/>
</dbReference>
<dbReference type="KEGG" id="mear:Mpt1_c13310"/>
<gene>
    <name evidence="12" type="primary">purL2</name>
    <name evidence="8" type="synonym">purL</name>
    <name evidence="12" type="ORF">Mpt1_c13310</name>
</gene>
<feature type="binding site" evidence="8">
    <location>
        <position position="141"/>
    </location>
    <ligand>
        <name>substrate</name>
    </ligand>
</feature>
<dbReference type="PIRSF" id="PIRSF001587">
    <property type="entry name" value="FGAM_synthase_II"/>
    <property type="match status" value="1"/>
</dbReference>
<comment type="caution">
    <text evidence="8">Lacks conserved residue(s) required for the propagation of feature annotation.</text>
</comment>
<comment type="similarity">
    <text evidence="8">Belongs to the FGAMS family.</text>
</comment>
<feature type="domain" description="PurM-like C-terminal" evidence="10">
    <location>
        <begin position="235"/>
        <end position="388"/>
    </location>
</feature>
<dbReference type="SUPFAM" id="SSF55326">
    <property type="entry name" value="PurM N-terminal domain-like"/>
    <property type="match status" value="2"/>
</dbReference>
<dbReference type="InterPro" id="IPR036921">
    <property type="entry name" value="PurM-like_N_sf"/>
</dbReference>
<feature type="binding site" evidence="8">
    <location>
        <position position="566"/>
    </location>
    <ligand>
        <name>Mg(2+)</name>
        <dbReference type="ChEBI" id="CHEBI:18420"/>
        <label>1</label>
    </ligand>
</feature>
<keyword evidence="7 8" id="KW-0460">Magnesium</keyword>
<feature type="binding site" evidence="8">
    <location>
        <position position="118"/>
    </location>
    <ligand>
        <name>Mg(2+)</name>
        <dbReference type="ChEBI" id="CHEBI:18420"/>
        <label>1</label>
    </ligand>
</feature>
<dbReference type="Gene3D" id="3.30.1330.10">
    <property type="entry name" value="PurM-like, N-terminal domain"/>
    <property type="match status" value="2"/>
</dbReference>
<feature type="binding site" evidence="8">
    <location>
        <position position="142"/>
    </location>
    <ligand>
        <name>Mg(2+)</name>
        <dbReference type="ChEBI" id="CHEBI:18420"/>
        <label>2</label>
    </ligand>
</feature>
<feature type="domain" description="PurM-like N-terminal" evidence="9">
    <location>
        <begin position="100"/>
        <end position="222"/>
    </location>
</feature>
<dbReference type="GO" id="GO:0004642">
    <property type="term" value="F:phosphoribosylformylglycinamidine synthase activity"/>
    <property type="evidence" value="ECO:0007669"/>
    <property type="project" value="UniProtKB-UniRule"/>
</dbReference>
<evidence type="ECO:0000256" key="3">
    <source>
        <dbReference type="ARBA" id="ARBA00022723"/>
    </source>
</evidence>
<dbReference type="UniPathway" id="UPA00074">
    <property type="reaction ID" value="UER00128"/>
</dbReference>
<dbReference type="PANTHER" id="PTHR43555:SF1">
    <property type="entry name" value="PHOSPHORIBOSYLFORMYLGLYCINAMIDINE SYNTHASE SUBUNIT PURL"/>
    <property type="match status" value="1"/>
</dbReference>
<dbReference type="InterPro" id="IPR016188">
    <property type="entry name" value="PurM-like_N"/>
</dbReference>
<dbReference type="GO" id="GO:0006189">
    <property type="term" value="P:'de novo' IMP biosynthetic process"/>
    <property type="evidence" value="ECO:0007669"/>
    <property type="project" value="UniProtKB-UniRule"/>
</dbReference>
<dbReference type="Gene3D" id="3.90.650.10">
    <property type="entry name" value="PurM-like C-terminal domain"/>
    <property type="match status" value="2"/>
</dbReference>
<dbReference type="PANTHER" id="PTHR43555">
    <property type="entry name" value="PHOSPHORIBOSYLFORMYLGLYCINAMIDINE SYNTHASE SUBUNIT PURL"/>
    <property type="match status" value="1"/>
</dbReference>
<evidence type="ECO:0000313" key="13">
    <source>
        <dbReference type="Proteomes" id="UP000030787"/>
    </source>
</evidence>
<dbReference type="Gene3D" id="1.10.8.750">
    <property type="entry name" value="Phosphoribosylformylglycinamidine synthase, linker domain"/>
    <property type="match status" value="1"/>
</dbReference>
<keyword evidence="5 8" id="KW-0658">Purine biosynthesis</keyword>
<dbReference type="OrthoDB" id="8251at2157"/>
<comment type="function">
    <text evidence="8">Part of the phosphoribosylformylglycinamidine synthase complex involved in the purines biosynthetic pathway. Catalyzes the ATP-dependent conversion of formylglycinamide ribonucleotide (FGAR) and glutamine to yield formylglycinamidine ribonucleotide (FGAM) and glutamate. The FGAM synthase complex is composed of three subunits. PurQ produces an ammonia molecule by converting glutamine to glutamate. PurL transfers the ammonia molecule to FGAR to form FGAM in an ATP-dependent manner. PurS interacts with PurQ and PurL and is thought to assist in the transfer of the ammonia molecule from PurQ to PurL.</text>
</comment>
<dbReference type="Pfam" id="PF02769">
    <property type="entry name" value="AIRS_C"/>
    <property type="match status" value="2"/>
</dbReference>
<evidence type="ECO:0000256" key="5">
    <source>
        <dbReference type="ARBA" id="ARBA00022755"/>
    </source>
</evidence>
<dbReference type="Pfam" id="PF18072">
    <property type="entry name" value="FGAR-AT_linker"/>
    <property type="match status" value="1"/>
</dbReference>
<feature type="domain" description="Phosphoribosylformylglycinamidine synthase linker" evidence="11">
    <location>
        <begin position="29"/>
        <end position="78"/>
    </location>
</feature>
<reference evidence="12 13" key="1">
    <citation type="journal article" date="2014" name="Appl. Environ. Microbiol.">
        <title>Comparative Genome Analysis of 'Candidatus Methanoplasma termitum' Indicates a New Mode of Energy Metabolism in the Seventh Order of Methanogens.</title>
        <authorList>
            <person name="Lang K."/>
            <person name="Schuldes J."/>
            <person name="Klingl A."/>
            <person name="Poehlein A."/>
            <person name="Daniel R."/>
            <person name="Brune A."/>
        </authorList>
    </citation>
    <scope>NUCLEOTIDE SEQUENCE [LARGE SCALE GENOMIC DNA]</scope>
    <source>
        <strain evidence="13">Mpt1</strain>
    </source>
</reference>
<dbReference type="GO" id="GO:0000287">
    <property type="term" value="F:magnesium ion binding"/>
    <property type="evidence" value="ECO:0007669"/>
    <property type="project" value="UniProtKB-UniRule"/>
</dbReference>
<feature type="binding site" evidence="8">
    <location>
        <position position="77"/>
    </location>
    <ligand>
        <name>ATP</name>
        <dbReference type="ChEBI" id="CHEBI:30616"/>
    </ligand>
</feature>
<feature type="binding site" evidence="8">
    <location>
        <position position="528"/>
    </location>
    <ligand>
        <name>ATP</name>
        <dbReference type="ChEBI" id="CHEBI:30616"/>
    </ligand>
</feature>
<keyword evidence="4 8" id="KW-0547">Nucleotide-binding</keyword>
<feature type="binding site" evidence="8">
    <location>
        <begin position="119"/>
        <end position="122"/>
    </location>
    <ligand>
        <name>substrate</name>
    </ligand>
</feature>
<keyword evidence="13" id="KW-1185">Reference proteome</keyword>
<keyword evidence="2 8" id="KW-0436">Ligase</keyword>
<dbReference type="InterPro" id="IPR036676">
    <property type="entry name" value="PurM-like_C_sf"/>
</dbReference>
<keyword evidence="3 8" id="KW-0479">Metal-binding</keyword>
<dbReference type="RefSeq" id="WP_048113317.1">
    <property type="nucleotide sequence ID" value="NZ_CP010070.1"/>
</dbReference>
<dbReference type="NCBIfam" id="NF002290">
    <property type="entry name" value="PRK01213.1"/>
    <property type="match status" value="1"/>
</dbReference>
<dbReference type="STRING" id="1577791.Mpt1_c13310"/>
<dbReference type="HAMAP" id="MF_00420">
    <property type="entry name" value="PurL_2"/>
    <property type="match status" value="1"/>
</dbReference>
<comment type="catalytic activity">
    <reaction evidence="8">
        <text>N(2)-formyl-N(1)-(5-phospho-beta-D-ribosyl)glycinamide + L-glutamine + ATP + H2O = 2-formamido-N(1)-(5-O-phospho-beta-D-ribosyl)acetamidine + L-glutamate + ADP + phosphate + H(+)</text>
        <dbReference type="Rhea" id="RHEA:17129"/>
        <dbReference type="ChEBI" id="CHEBI:15377"/>
        <dbReference type="ChEBI" id="CHEBI:15378"/>
        <dbReference type="ChEBI" id="CHEBI:29985"/>
        <dbReference type="ChEBI" id="CHEBI:30616"/>
        <dbReference type="ChEBI" id="CHEBI:43474"/>
        <dbReference type="ChEBI" id="CHEBI:58359"/>
        <dbReference type="ChEBI" id="CHEBI:147286"/>
        <dbReference type="ChEBI" id="CHEBI:147287"/>
        <dbReference type="ChEBI" id="CHEBI:456216"/>
        <dbReference type="EC" id="6.3.5.3"/>
    </reaction>
</comment>
<protein>
    <recommendedName>
        <fullName evidence="8">Phosphoribosylformylglycinamidine synthase subunit PurL</fullName>
        <shortName evidence="8">FGAM synthase</shortName>
        <ecNumber evidence="8">6.3.5.3</ecNumber>
    </recommendedName>
    <alternativeName>
        <fullName evidence="8">Formylglycinamide ribonucleotide amidotransferase subunit II</fullName>
        <shortName evidence="8">FGAR amidotransferase II</shortName>
        <shortName evidence="8">FGAR-AT II</shortName>
    </alternativeName>
    <alternativeName>
        <fullName evidence="8">Glutamine amidotransferase PurL</fullName>
    </alternativeName>
    <alternativeName>
        <fullName evidence="8">Phosphoribosylformylglycinamidine synthase subunit II</fullName>
    </alternativeName>
</protein>
<dbReference type="AlphaFoldDB" id="A0A0A7LDZ1"/>
<dbReference type="GeneID" id="24818991"/>
<dbReference type="HOGENOM" id="CLU_003100_0_1_2"/>
<dbReference type="EC" id="6.3.5.3" evidence="8"/>
<dbReference type="EMBL" id="CP010070">
    <property type="protein sequence ID" value="AIZ57193.1"/>
    <property type="molecule type" value="Genomic_DNA"/>
</dbReference>
<feature type="active site" description="Proton acceptor" evidence="8">
    <location>
        <position position="120"/>
    </location>
</feature>
<evidence type="ECO:0000256" key="7">
    <source>
        <dbReference type="ARBA" id="ARBA00022842"/>
    </source>
</evidence>
<feature type="domain" description="PurM-like N-terminal" evidence="9">
    <location>
        <begin position="472"/>
        <end position="590"/>
    </location>
</feature>
<dbReference type="InterPro" id="IPR041609">
    <property type="entry name" value="PurL_linker"/>
</dbReference>
<sequence>MNNNKLTEKRKLTFELYEIKIKNADDSDLKKISKDLSLGLSVDEMKTIKDYFKKEGRNPTDIEMQSLGQAWSEHCCYKSSKSILKEFVFGIDHPDVMSRGDAGIMRFDKKHGYALRIESHNHPSAVEPYGGAATGVGGILRDVVCMGAEPVAIVDPFCIGMVDTEKKLPAGTIHPRDLLKKAVDGGRDYCNTVKVPAISGAFFFDETYTENCLINVGALGIVKNKDLRNNFVSGPGETFILCGEPTGRDGIHGVNFASADLSTAVENKGAKHGVSPIPKRFVLAACLDANKAGLLTGMKDLGGGGLSCVVGEMALGGGCGAEVYLDKVPLRDKDLVPWEVWVSETQERMMLSVKEKNVKKVLEIFKKHGVPATVVGKSTDTRRTKIFWENEQIFDMDLKFLTGGPMYKRPFTAPKVSTKAKEKMPKLPSNNEIIMEMLSDLNISSRAWAIDQFEKKGRKTVSGPMAGKGPGDASIMTPVKDSVKGLAVTVGCNPWLVAADPYRGSMGCMDEVCRNLVAVGARPHAFTDCLNFGNPEKPDRMGELRESVRGLGEVARIIGVPIPSGNVSLYNESSNGACILPTPMVIGTGLIKDSGKAVTSDLKEKDNLIFLIGETKDEMGGSLLFRKFGGVGGRVPDVEPANLKSLIDSMLKAIGKGLVKSCHDCSDGGFAVAMAEMCIAGDIGAEVDLSEIAGKDVVKLYSESHTRWIVEVSKDDEAAFKKALGGKAACIGKTGGTKLKIDNTVNLSVKDMLKAWKAPLSKIMKG</sequence>
<evidence type="ECO:0000259" key="10">
    <source>
        <dbReference type="Pfam" id="PF02769"/>
    </source>
</evidence>
<organism evidence="12 13">
    <name type="scientific">Candidatus Methanoplasma termitum</name>
    <dbReference type="NCBI Taxonomy" id="1577791"/>
    <lineage>
        <taxon>Archaea</taxon>
        <taxon>Methanobacteriati</taxon>
        <taxon>Thermoplasmatota</taxon>
        <taxon>Thermoplasmata</taxon>
        <taxon>Methanomassiliicoccales</taxon>
        <taxon>Methanomassiliicoccaceae</taxon>
        <taxon>Candidatus Methanoplasma</taxon>
    </lineage>
</organism>
<feature type="binding site" evidence="8">
    <location>
        <position position="300"/>
    </location>
    <ligand>
        <name>Mg(2+)</name>
        <dbReference type="ChEBI" id="CHEBI:18420"/>
        <label>2</label>
    </ligand>
</feature>
<dbReference type="Pfam" id="PF00586">
    <property type="entry name" value="AIRS"/>
    <property type="match status" value="2"/>
</dbReference>
<dbReference type="CDD" id="cd02204">
    <property type="entry name" value="PurL_repeat2"/>
    <property type="match status" value="1"/>
</dbReference>
<dbReference type="Proteomes" id="UP000030787">
    <property type="component" value="Chromosome"/>
</dbReference>
<dbReference type="SUPFAM" id="SSF56042">
    <property type="entry name" value="PurM C-terminal domain-like"/>
    <property type="match status" value="2"/>
</dbReference>
<comment type="subcellular location">
    <subcellularLocation>
        <location evidence="8">Cytoplasm</location>
    </subcellularLocation>
</comment>
<dbReference type="InterPro" id="IPR010918">
    <property type="entry name" value="PurM-like_C_dom"/>
</dbReference>
<keyword evidence="1 8" id="KW-0963">Cytoplasm</keyword>
<evidence type="ECO:0000256" key="6">
    <source>
        <dbReference type="ARBA" id="ARBA00022840"/>
    </source>
</evidence>
<evidence type="ECO:0000256" key="1">
    <source>
        <dbReference type="ARBA" id="ARBA00022490"/>
    </source>
</evidence>
<evidence type="ECO:0000256" key="4">
    <source>
        <dbReference type="ARBA" id="ARBA00022741"/>
    </source>
</evidence>
<accession>A0A0A7LDZ1</accession>
<dbReference type="NCBIfam" id="TIGR01736">
    <property type="entry name" value="FGAM_synth_II"/>
    <property type="match status" value="1"/>
</dbReference>
<name>A0A0A7LDZ1_9ARCH</name>